<dbReference type="PANTHER" id="PTHR43384:SF14">
    <property type="entry name" value="ESX-1 SECRETION-ASSOCIATED PROTEIN ESPI"/>
    <property type="match status" value="1"/>
</dbReference>
<evidence type="ECO:0000313" key="2">
    <source>
        <dbReference type="EMBL" id="MDQ7910339.1"/>
    </source>
</evidence>
<dbReference type="InterPro" id="IPR027417">
    <property type="entry name" value="P-loop_NTPase"/>
</dbReference>
<protein>
    <submittedName>
        <fullName evidence="2">Chromosome partitioning protein</fullName>
    </submittedName>
</protein>
<feature type="compositionally biased region" description="Low complexity" evidence="1">
    <location>
        <begin position="171"/>
        <end position="183"/>
    </location>
</feature>
<organism evidence="2 3">
    <name type="scientific">Phytohabitans maris</name>
    <dbReference type="NCBI Taxonomy" id="3071409"/>
    <lineage>
        <taxon>Bacteria</taxon>
        <taxon>Bacillati</taxon>
        <taxon>Actinomycetota</taxon>
        <taxon>Actinomycetes</taxon>
        <taxon>Micromonosporales</taxon>
        <taxon>Micromonosporaceae</taxon>
    </lineage>
</organism>
<feature type="compositionally biased region" description="Low complexity" evidence="1">
    <location>
        <begin position="70"/>
        <end position="99"/>
    </location>
</feature>
<feature type="compositionally biased region" description="Low complexity" evidence="1">
    <location>
        <begin position="126"/>
        <end position="163"/>
    </location>
</feature>
<dbReference type="Gene3D" id="3.40.50.300">
    <property type="entry name" value="P-loop containing nucleotide triphosphate hydrolases"/>
    <property type="match status" value="1"/>
</dbReference>
<dbReference type="PANTHER" id="PTHR43384">
    <property type="entry name" value="SEPTUM SITE-DETERMINING PROTEIN MIND HOMOLOG, CHLOROPLASTIC-RELATED"/>
    <property type="match status" value="1"/>
</dbReference>
<dbReference type="Proteomes" id="UP001230908">
    <property type="component" value="Unassembled WGS sequence"/>
</dbReference>
<keyword evidence="3" id="KW-1185">Reference proteome</keyword>
<feature type="region of interest" description="Disordered" evidence="1">
    <location>
        <begin position="1"/>
        <end position="301"/>
    </location>
</feature>
<name>A0ABU0ZTJ0_9ACTN</name>
<dbReference type="SUPFAM" id="SSF52540">
    <property type="entry name" value="P-loop containing nucleoside triphosphate hydrolases"/>
    <property type="match status" value="1"/>
</dbReference>
<reference evidence="2 3" key="1">
    <citation type="submission" date="2023-08" db="EMBL/GenBank/DDBJ databases">
        <title>Phytohabitans sansha sp. nov., isolated from marine sediment.</title>
        <authorList>
            <person name="Zhao Y."/>
            <person name="Yi K."/>
        </authorList>
    </citation>
    <scope>NUCLEOTIDE SEQUENCE [LARGE SCALE GENOMIC DNA]</scope>
    <source>
        <strain evidence="2 3">ZYX-F-186</strain>
    </source>
</reference>
<proteinExistence type="predicted"/>
<feature type="compositionally biased region" description="Pro residues" evidence="1">
    <location>
        <begin position="209"/>
        <end position="218"/>
    </location>
</feature>
<comment type="caution">
    <text evidence="2">The sequence shown here is derived from an EMBL/GenBank/DDBJ whole genome shotgun (WGS) entry which is preliminary data.</text>
</comment>
<evidence type="ECO:0000313" key="3">
    <source>
        <dbReference type="Proteomes" id="UP001230908"/>
    </source>
</evidence>
<gene>
    <name evidence="2" type="ORF">RB614_38180</name>
</gene>
<feature type="compositionally biased region" description="Basic and acidic residues" evidence="1">
    <location>
        <begin position="7"/>
        <end position="54"/>
    </location>
</feature>
<evidence type="ECO:0000256" key="1">
    <source>
        <dbReference type="SAM" id="MobiDB-lite"/>
    </source>
</evidence>
<sequence>MPALHEPAADRPATHEPAADRPATHEPAADRPALHEPAADRPALHEPAADRPAIDEPLAYRPAGNWPATGEPAAVGPAAHEPAAQGRAAHTPATHEPAAYGQPAWGQPGTPPAAYLPAEGPGGHAYPGAGAPWNSAGAAGNSAGAPGNGAGPAQAAPPNGGPQWTPPPTPNGHGAPAGGWAPPRADDVPTNNQSLQPPADPWAGAAPLHHPPGSPWAAPPGQAFAPGSSAAPGHPQHGVTPHGTPANPAQGGHPAANAYPAQDWPAAQGDPATLPTQPGAGQPHQVHPGVTAMPPRPEAPGVYRVPQQPYQEQPLRPTEPGVPTAEEFARRRAVRPPEPVARTGMRAAVNKSTLGLVKLAPGRHEQEFRQDVEKVRRNFGGLRQVTVVNPKGGAGKTVAVLLLAMTFGQKRGGYVLAWDNNETQGTLGMRAQQDFHSRTVRDMLRDLSSFQGARGRVGDLSQYVRAQGEGMFDVLASDESATAGEMLTAHAFGEIREVVSRFYKLIFVDTGNNVRAQNWQAAIDATDQLVVTMSARNDSAEPAARMLDHLEQSGRTRLVRQAVTVVSMPPRAKDIDLVPIQRHFEARTRAVLLAPYDRVIDTGEPIPYGQLSNATLDAWLKVAAAVSEGL</sequence>
<accession>A0ABU0ZTJ0</accession>
<dbReference type="InterPro" id="IPR050625">
    <property type="entry name" value="ParA/MinD_ATPase"/>
</dbReference>
<dbReference type="EMBL" id="JAVHUY010000054">
    <property type="protein sequence ID" value="MDQ7910339.1"/>
    <property type="molecule type" value="Genomic_DNA"/>
</dbReference>